<reference evidence="2" key="1">
    <citation type="submission" date="2022-11" db="UniProtKB">
        <authorList>
            <consortium name="WormBaseParasite"/>
        </authorList>
    </citation>
    <scope>IDENTIFICATION</scope>
</reference>
<evidence type="ECO:0000313" key="1">
    <source>
        <dbReference type="Proteomes" id="UP000887576"/>
    </source>
</evidence>
<name>A0AC34QZ48_9BILA</name>
<evidence type="ECO:0000313" key="2">
    <source>
        <dbReference type="WBParaSite" id="JU765_v2.g20530.t1"/>
    </source>
</evidence>
<sequence length="104" mass="11692">MEFHEEINWDHGMNIFDWIIVGGSIVSTTIVGIGFGLNDLFYDRTILRRQEVEERTVGEESTEEPLLKKNSPSIIKTAISNSVKEKQSSREKAVPPPESSNVTS</sequence>
<dbReference type="WBParaSite" id="JU765_v2.g20530.t1">
    <property type="protein sequence ID" value="JU765_v2.g20530.t1"/>
    <property type="gene ID" value="JU765_v2.g20530"/>
</dbReference>
<protein>
    <submittedName>
        <fullName evidence="2">Uncharacterized protein</fullName>
    </submittedName>
</protein>
<organism evidence="1 2">
    <name type="scientific">Panagrolaimus sp. JU765</name>
    <dbReference type="NCBI Taxonomy" id="591449"/>
    <lineage>
        <taxon>Eukaryota</taxon>
        <taxon>Metazoa</taxon>
        <taxon>Ecdysozoa</taxon>
        <taxon>Nematoda</taxon>
        <taxon>Chromadorea</taxon>
        <taxon>Rhabditida</taxon>
        <taxon>Tylenchina</taxon>
        <taxon>Panagrolaimomorpha</taxon>
        <taxon>Panagrolaimoidea</taxon>
        <taxon>Panagrolaimidae</taxon>
        <taxon>Panagrolaimus</taxon>
    </lineage>
</organism>
<dbReference type="Proteomes" id="UP000887576">
    <property type="component" value="Unplaced"/>
</dbReference>
<accession>A0AC34QZ48</accession>
<proteinExistence type="predicted"/>